<evidence type="ECO:0000256" key="3">
    <source>
        <dbReference type="ARBA" id="ARBA00023027"/>
    </source>
</evidence>
<dbReference type="GO" id="GO:0016618">
    <property type="term" value="F:hydroxypyruvate reductase [NAD(P)H] activity"/>
    <property type="evidence" value="ECO:0007669"/>
    <property type="project" value="TreeGrafter"/>
</dbReference>
<protein>
    <submittedName>
        <fullName evidence="7">Lactate dehydrogenase</fullName>
    </submittedName>
</protein>
<evidence type="ECO:0000256" key="1">
    <source>
        <dbReference type="ARBA" id="ARBA00022857"/>
    </source>
</evidence>
<dbReference type="Pfam" id="PF02826">
    <property type="entry name" value="2-Hacid_dh_C"/>
    <property type="match status" value="1"/>
</dbReference>
<feature type="domain" description="D-isomer specific 2-hydroxyacid dehydrogenase NAD-binding" evidence="6">
    <location>
        <begin position="100"/>
        <end position="273"/>
    </location>
</feature>
<dbReference type="CDD" id="cd12156">
    <property type="entry name" value="HPPR"/>
    <property type="match status" value="1"/>
</dbReference>
<organism evidence="7 8">
    <name type="scientific">Paracoccus seriniphilus</name>
    <dbReference type="NCBI Taxonomy" id="184748"/>
    <lineage>
        <taxon>Bacteria</taxon>
        <taxon>Pseudomonadati</taxon>
        <taxon>Pseudomonadota</taxon>
        <taxon>Alphaproteobacteria</taxon>
        <taxon>Rhodobacterales</taxon>
        <taxon>Paracoccaceae</taxon>
        <taxon>Paracoccus</taxon>
    </lineage>
</organism>
<evidence type="ECO:0000313" key="7">
    <source>
        <dbReference type="EMBL" id="SNT76343.1"/>
    </source>
</evidence>
<feature type="domain" description="D-isomer specific 2-hydroxyacid dehydrogenase catalytic" evidence="5">
    <location>
        <begin position="31"/>
        <end position="302"/>
    </location>
</feature>
<evidence type="ECO:0000259" key="5">
    <source>
        <dbReference type="Pfam" id="PF00389"/>
    </source>
</evidence>
<dbReference type="InterPro" id="IPR006139">
    <property type="entry name" value="D-isomer_2_OHA_DH_cat_dom"/>
</dbReference>
<dbReference type="FunFam" id="3.40.50.720:FF:000213">
    <property type="entry name" value="Putative 2-hydroxyacid dehydrogenase"/>
    <property type="match status" value="1"/>
</dbReference>
<dbReference type="Gene3D" id="3.40.50.720">
    <property type="entry name" value="NAD(P)-binding Rossmann-like Domain"/>
    <property type="match status" value="2"/>
</dbReference>
<dbReference type="OrthoDB" id="9793626at2"/>
<dbReference type="GO" id="GO:0030267">
    <property type="term" value="F:glyoxylate reductase (NADPH) activity"/>
    <property type="evidence" value="ECO:0007669"/>
    <property type="project" value="TreeGrafter"/>
</dbReference>
<evidence type="ECO:0000256" key="2">
    <source>
        <dbReference type="ARBA" id="ARBA00023002"/>
    </source>
</evidence>
<reference evidence="7 8" key="1">
    <citation type="submission" date="2017-07" db="EMBL/GenBank/DDBJ databases">
        <authorList>
            <person name="Sun Z.S."/>
            <person name="Albrecht U."/>
            <person name="Echele G."/>
            <person name="Lee C.C."/>
        </authorList>
    </citation>
    <scope>NUCLEOTIDE SEQUENCE [LARGE SCALE GENOMIC DNA]</scope>
    <source>
        <strain evidence="7 8">DSM 14827</strain>
    </source>
</reference>
<dbReference type="SUPFAM" id="SSF52283">
    <property type="entry name" value="Formate/glycerate dehydrogenase catalytic domain-like"/>
    <property type="match status" value="1"/>
</dbReference>
<dbReference type="EMBL" id="FZQB01000018">
    <property type="protein sequence ID" value="SNT76343.1"/>
    <property type="molecule type" value="Genomic_DNA"/>
</dbReference>
<dbReference type="InterPro" id="IPR050223">
    <property type="entry name" value="D-isomer_2-hydroxyacid_DH"/>
</dbReference>
<dbReference type="PANTHER" id="PTHR10996">
    <property type="entry name" value="2-HYDROXYACID DEHYDROGENASE-RELATED"/>
    <property type="match status" value="1"/>
</dbReference>
<keyword evidence="1" id="KW-0521">NADP</keyword>
<dbReference type="GO" id="GO:0005829">
    <property type="term" value="C:cytosol"/>
    <property type="evidence" value="ECO:0007669"/>
    <property type="project" value="TreeGrafter"/>
</dbReference>
<proteinExistence type="inferred from homology"/>
<keyword evidence="3" id="KW-0520">NAD</keyword>
<accession>A0A239Q296</accession>
<comment type="similarity">
    <text evidence="4">Belongs to the D-isomer specific 2-hydroxyacid dehydrogenase family.</text>
</comment>
<dbReference type="Proteomes" id="UP000198307">
    <property type="component" value="Unassembled WGS sequence"/>
</dbReference>
<gene>
    <name evidence="7" type="ORF">SAMN05444959_11852</name>
</gene>
<name>A0A239Q296_9RHOB</name>
<dbReference type="PANTHER" id="PTHR10996:SF178">
    <property type="entry name" value="2-HYDROXYACID DEHYDROGENASE YGL185C-RELATED"/>
    <property type="match status" value="1"/>
</dbReference>
<dbReference type="GO" id="GO:0051287">
    <property type="term" value="F:NAD binding"/>
    <property type="evidence" value="ECO:0007669"/>
    <property type="project" value="InterPro"/>
</dbReference>
<evidence type="ECO:0000313" key="8">
    <source>
        <dbReference type="Proteomes" id="UP000198307"/>
    </source>
</evidence>
<keyword evidence="8" id="KW-1185">Reference proteome</keyword>
<sequence length="306" mass="31830">MNRPTVFQLAILEPPEMQAQLENLYEVVSDIDAASHAEIVVTAGNVGLSGAQMTALPALKLIAVNGVGVDAVDLHEAARRGIAVTTPPDVLSLAVAEMALALALDAGRRMSEGDRFIRRGGWVSEGKLGLGRSVLTKHAGILGYGRIGRCLADLLRGMGMQVSYTARGEKADSPDRFFADAQSLATECDLLFVTAAGGAGTKALVDGNVLRALGPDGILVNVARGPVVDSQALADALCKGMIGAAGLDVFDDEPNVPQCLLDAPHCVLTPHIASATTQARRAMAQLVLDNVAAHVAGRPLPTPYKD</sequence>
<evidence type="ECO:0000259" key="6">
    <source>
        <dbReference type="Pfam" id="PF02826"/>
    </source>
</evidence>
<dbReference type="AlphaFoldDB" id="A0A239Q296"/>
<dbReference type="SUPFAM" id="SSF51735">
    <property type="entry name" value="NAD(P)-binding Rossmann-fold domains"/>
    <property type="match status" value="1"/>
</dbReference>
<dbReference type="RefSeq" id="WP_089345671.1">
    <property type="nucleotide sequence ID" value="NZ_CP067131.1"/>
</dbReference>
<dbReference type="InterPro" id="IPR036291">
    <property type="entry name" value="NAD(P)-bd_dom_sf"/>
</dbReference>
<dbReference type="Pfam" id="PF00389">
    <property type="entry name" value="2-Hacid_dh"/>
    <property type="match status" value="1"/>
</dbReference>
<dbReference type="InterPro" id="IPR006140">
    <property type="entry name" value="D-isomer_DH_NAD-bd"/>
</dbReference>
<keyword evidence="2 4" id="KW-0560">Oxidoreductase</keyword>
<evidence type="ECO:0000256" key="4">
    <source>
        <dbReference type="RuleBase" id="RU003719"/>
    </source>
</evidence>